<organism evidence="1 2">
    <name type="scientific">Candidatus Electrothrix aarhusensis</name>
    <dbReference type="NCBI Taxonomy" id="1859131"/>
    <lineage>
        <taxon>Bacteria</taxon>
        <taxon>Pseudomonadati</taxon>
        <taxon>Thermodesulfobacteriota</taxon>
        <taxon>Desulfobulbia</taxon>
        <taxon>Desulfobulbales</taxon>
        <taxon>Desulfobulbaceae</taxon>
        <taxon>Candidatus Electrothrix</taxon>
    </lineage>
</organism>
<proteinExistence type="predicted"/>
<sequence>MKMKKIRKRAAKAGVKAGKMKKVDLVHAIQVHEGNIPCFRTGDDLCDQEDCCWRKDCLPAVSNEASEIVQT</sequence>
<accession>A0A444ITS3</accession>
<evidence type="ECO:0008006" key="3">
    <source>
        <dbReference type="Google" id="ProtNLM"/>
    </source>
</evidence>
<evidence type="ECO:0000313" key="1">
    <source>
        <dbReference type="EMBL" id="RWX44321.1"/>
    </source>
</evidence>
<dbReference type="AlphaFoldDB" id="A0A444ITS3"/>
<reference evidence="1 2" key="1">
    <citation type="submission" date="2017-01" db="EMBL/GenBank/DDBJ databases">
        <title>The cable genome- insights into the physiology and evolution of filamentous bacteria capable of sulfide oxidation via long distance electron transfer.</title>
        <authorList>
            <person name="Schreiber L."/>
            <person name="Bjerg J.T."/>
            <person name="Boggild A."/>
            <person name="Van De Vossenberg J."/>
            <person name="Meysman F."/>
            <person name="Nielsen L.P."/>
            <person name="Schramm A."/>
            <person name="Kjeldsen K.U."/>
        </authorList>
    </citation>
    <scope>NUCLEOTIDE SEQUENCE [LARGE SCALE GENOMIC DNA]</scope>
    <source>
        <strain evidence="1">MCF</strain>
    </source>
</reference>
<comment type="caution">
    <text evidence="1">The sequence shown here is derived from an EMBL/GenBank/DDBJ whole genome shotgun (WGS) entry which is preliminary data.</text>
</comment>
<name>A0A444ITS3_9BACT</name>
<dbReference type="EMBL" id="MTKO01000097">
    <property type="protein sequence ID" value="RWX44321.1"/>
    <property type="molecule type" value="Genomic_DNA"/>
</dbReference>
<keyword evidence="2" id="KW-1185">Reference proteome</keyword>
<protein>
    <recommendedName>
        <fullName evidence="3">SAP domain-containing protein</fullName>
    </recommendedName>
</protein>
<gene>
    <name evidence="1" type="ORF">H206_01840</name>
</gene>
<dbReference type="Proteomes" id="UP000287853">
    <property type="component" value="Unassembled WGS sequence"/>
</dbReference>
<evidence type="ECO:0000313" key="2">
    <source>
        <dbReference type="Proteomes" id="UP000287853"/>
    </source>
</evidence>